<protein>
    <submittedName>
        <fullName evidence="1">Uncharacterized protein</fullName>
    </submittedName>
</protein>
<accession>A0ACC2D7P0</accession>
<sequence length="357" mass="40729">MDHMEGLLCAEELIGSPLIRENAEFDYSSSSGDHHEDGDRSFFTDFPVQDENAIMCLFEKEVCHMPDTGYIASLQAEDASGVRLQAVDWMFQVRKRYDFGPLTIALAVNYLDRYLANYFLEKRPWKAWMLQLLSVACLSLAAKMEEVHVPTLQDFQIEGLEHIFDDITIQRMELAVLSSLGWRMSSVTAFAYVDFLLHRVNIGKHQQRSIMNRVTELLLETLSETAFTNYRPSIIAISATSCAIEELLPLQAEMHKRTLLQQFPIEKDTLERCYGLMEELVVDPLCASVSSSGVSRETSPSSPVTVVELCQMEEKIENIGRCCCKSLWLRTQSTSSSDMLFGFQILTRKRKIEEVLY</sequence>
<evidence type="ECO:0000313" key="2">
    <source>
        <dbReference type="Proteomes" id="UP001162992"/>
    </source>
</evidence>
<proteinExistence type="predicted"/>
<keyword evidence="2" id="KW-1185">Reference proteome</keyword>
<dbReference type="Proteomes" id="UP001162992">
    <property type="component" value="Chromosome 7"/>
</dbReference>
<evidence type="ECO:0000313" key="1">
    <source>
        <dbReference type="EMBL" id="KAJ7550321.1"/>
    </source>
</evidence>
<reference evidence="2" key="1">
    <citation type="journal article" date="2024" name="Proc. Natl. Acad. Sci. U.S.A.">
        <title>Extraordinary preservation of gene collinearity over three hundred million years revealed in homosporous lycophytes.</title>
        <authorList>
            <person name="Li C."/>
            <person name="Wickell D."/>
            <person name="Kuo L.Y."/>
            <person name="Chen X."/>
            <person name="Nie B."/>
            <person name="Liao X."/>
            <person name="Peng D."/>
            <person name="Ji J."/>
            <person name="Jenkins J."/>
            <person name="Williams M."/>
            <person name="Shu S."/>
            <person name="Plott C."/>
            <person name="Barry K."/>
            <person name="Rajasekar S."/>
            <person name="Grimwood J."/>
            <person name="Han X."/>
            <person name="Sun S."/>
            <person name="Hou Z."/>
            <person name="He W."/>
            <person name="Dai G."/>
            <person name="Sun C."/>
            <person name="Schmutz J."/>
            <person name="Leebens-Mack J.H."/>
            <person name="Li F.W."/>
            <person name="Wang L."/>
        </authorList>
    </citation>
    <scope>NUCLEOTIDE SEQUENCE [LARGE SCALE GENOMIC DNA]</scope>
    <source>
        <strain evidence="2">cv. PW_Plant_1</strain>
    </source>
</reference>
<dbReference type="EMBL" id="CM055098">
    <property type="protein sequence ID" value="KAJ7550321.1"/>
    <property type="molecule type" value="Genomic_DNA"/>
</dbReference>
<gene>
    <name evidence="1" type="ORF">O6H91_07G094900</name>
</gene>
<organism evidence="1 2">
    <name type="scientific">Diphasiastrum complanatum</name>
    <name type="common">Issler's clubmoss</name>
    <name type="synonym">Lycopodium complanatum</name>
    <dbReference type="NCBI Taxonomy" id="34168"/>
    <lineage>
        <taxon>Eukaryota</taxon>
        <taxon>Viridiplantae</taxon>
        <taxon>Streptophyta</taxon>
        <taxon>Embryophyta</taxon>
        <taxon>Tracheophyta</taxon>
        <taxon>Lycopodiopsida</taxon>
        <taxon>Lycopodiales</taxon>
        <taxon>Lycopodiaceae</taxon>
        <taxon>Lycopodioideae</taxon>
        <taxon>Diphasiastrum</taxon>
    </lineage>
</organism>
<name>A0ACC2D7P0_DIPCM</name>
<comment type="caution">
    <text evidence="1">The sequence shown here is derived from an EMBL/GenBank/DDBJ whole genome shotgun (WGS) entry which is preliminary data.</text>
</comment>